<comment type="similarity">
    <text evidence="1">Belongs to the FAX family.</text>
</comment>
<dbReference type="InterPro" id="IPR012336">
    <property type="entry name" value="Thioredoxin-like_fold"/>
</dbReference>
<sequence>MSTLKPRPTSPRNLNLNLTVYRAFPATPNHVWSPFVNKLELRLRLDSIPYSLGVGNPRQAPRGKIPYIITSSLPPSSSSSLPSSSSSSSPSSPENSILEDTTLITQHLIKSGILTDLNARLSPAGRAQDLAVRSLLEDKLYFYQTRERWVDNFHAMREGVLGGGVVEPFALRVIVGNLAFRGVTKMLWGQGAGRYTDEEAAGMKGEVWEGLSALLEESRTRREKKQGGDGPFWVLGRDEPTEADATVYGFVVAALVCDAAPESRKIVRSYPVLVDYARRIHEAYFSDYGMWDEKS</sequence>
<evidence type="ECO:0000259" key="4">
    <source>
        <dbReference type="Pfam" id="PF17171"/>
    </source>
</evidence>
<dbReference type="SFLD" id="SFLDG01200">
    <property type="entry name" value="SUF1.1"/>
    <property type="match status" value="1"/>
</dbReference>
<feature type="domain" description="Thioredoxin-like fold" evidence="5">
    <location>
        <begin position="34"/>
        <end position="152"/>
    </location>
</feature>
<keyword evidence="7" id="KW-1185">Reference proteome</keyword>
<feature type="region of interest" description="Disordered" evidence="3">
    <location>
        <begin position="74"/>
        <end position="96"/>
    </location>
</feature>
<evidence type="ECO:0008006" key="8">
    <source>
        <dbReference type="Google" id="ProtNLM"/>
    </source>
</evidence>
<evidence type="ECO:0000256" key="2">
    <source>
        <dbReference type="ARBA" id="ARBA00007409"/>
    </source>
</evidence>
<evidence type="ECO:0000259" key="5">
    <source>
        <dbReference type="Pfam" id="PF17172"/>
    </source>
</evidence>
<protein>
    <recommendedName>
        <fullName evidence="8">Thioredoxin-like fold domain-containing protein</fullName>
    </recommendedName>
</protein>
<proteinExistence type="inferred from homology"/>
<dbReference type="SFLD" id="SFLDS00019">
    <property type="entry name" value="Glutathione_Transferase_(cytos"/>
    <property type="match status" value="1"/>
</dbReference>
<evidence type="ECO:0000313" key="7">
    <source>
        <dbReference type="Proteomes" id="UP001321749"/>
    </source>
</evidence>
<dbReference type="CDD" id="cd03193">
    <property type="entry name" value="GST_C_Metaxin"/>
    <property type="match status" value="1"/>
</dbReference>
<evidence type="ECO:0000256" key="1">
    <source>
        <dbReference type="ARBA" id="ARBA00006475"/>
    </source>
</evidence>
<gene>
    <name evidence="6" type="ORF">QBC42DRAFT_322311</name>
</gene>
<reference evidence="6" key="2">
    <citation type="submission" date="2023-06" db="EMBL/GenBank/DDBJ databases">
        <authorList>
            <consortium name="Lawrence Berkeley National Laboratory"/>
            <person name="Mondo S.J."/>
            <person name="Hensen N."/>
            <person name="Bonometti L."/>
            <person name="Westerberg I."/>
            <person name="Brannstrom I.O."/>
            <person name="Guillou S."/>
            <person name="Cros-Aarteil S."/>
            <person name="Calhoun S."/>
            <person name="Haridas S."/>
            <person name="Kuo A."/>
            <person name="Pangilinan J."/>
            <person name="Riley R."/>
            <person name="Labutti K."/>
            <person name="Andreopoulos B."/>
            <person name="Lipzen A."/>
            <person name="Chen C."/>
            <person name="Yanf M."/>
            <person name="Daum C."/>
            <person name="Ng V."/>
            <person name="Clum A."/>
            <person name="Steindorff A."/>
            <person name="Ohm R."/>
            <person name="Martin F."/>
            <person name="Silar P."/>
            <person name="Natvig D."/>
            <person name="Lalanne C."/>
            <person name="Gautier V."/>
            <person name="Ament-Velasquez S.L."/>
            <person name="Kruys A."/>
            <person name="Hutchinson M.I."/>
            <person name="Powell A.J."/>
            <person name="Barry K."/>
            <person name="Miller A.N."/>
            <person name="Grigoriev I.V."/>
            <person name="Debuchy R."/>
            <person name="Gladieux P."/>
            <person name="Thoren M.H."/>
            <person name="Johannesson H."/>
        </authorList>
    </citation>
    <scope>NUCLEOTIDE SEQUENCE</scope>
    <source>
        <strain evidence="6">PSN324</strain>
    </source>
</reference>
<dbReference type="Pfam" id="PF17172">
    <property type="entry name" value="GST_N_4"/>
    <property type="match status" value="1"/>
</dbReference>
<accession>A0AAV9H7A4</accession>
<dbReference type="Pfam" id="PF17171">
    <property type="entry name" value="GST_C_6"/>
    <property type="match status" value="1"/>
</dbReference>
<comment type="similarity">
    <text evidence="2">Belongs to the GST superfamily.</text>
</comment>
<name>A0AAV9H7A4_9PEZI</name>
<evidence type="ECO:0000256" key="3">
    <source>
        <dbReference type="SAM" id="MobiDB-lite"/>
    </source>
</evidence>
<dbReference type="InterPro" id="IPR050931">
    <property type="entry name" value="Mito_Protein_Transport_Metaxin"/>
</dbReference>
<evidence type="ECO:0000313" key="6">
    <source>
        <dbReference type="EMBL" id="KAK4456558.1"/>
    </source>
</evidence>
<dbReference type="InterPro" id="IPR040079">
    <property type="entry name" value="Glutathione_S-Trfase"/>
</dbReference>
<dbReference type="PANTHER" id="PTHR12289:SF41">
    <property type="entry name" value="FAILED AXON CONNECTIONS-RELATED"/>
    <property type="match status" value="1"/>
</dbReference>
<dbReference type="InterPro" id="IPR033468">
    <property type="entry name" value="Metaxin_GST"/>
</dbReference>
<dbReference type="Proteomes" id="UP001321749">
    <property type="component" value="Unassembled WGS sequence"/>
</dbReference>
<reference evidence="6" key="1">
    <citation type="journal article" date="2023" name="Mol. Phylogenet. Evol.">
        <title>Genome-scale phylogeny and comparative genomics of the fungal order Sordariales.</title>
        <authorList>
            <person name="Hensen N."/>
            <person name="Bonometti L."/>
            <person name="Westerberg I."/>
            <person name="Brannstrom I.O."/>
            <person name="Guillou S."/>
            <person name="Cros-Aarteil S."/>
            <person name="Calhoun S."/>
            <person name="Haridas S."/>
            <person name="Kuo A."/>
            <person name="Mondo S."/>
            <person name="Pangilinan J."/>
            <person name="Riley R."/>
            <person name="LaButti K."/>
            <person name="Andreopoulos B."/>
            <person name="Lipzen A."/>
            <person name="Chen C."/>
            <person name="Yan M."/>
            <person name="Daum C."/>
            <person name="Ng V."/>
            <person name="Clum A."/>
            <person name="Steindorff A."/>
            <person name="Ohm R.A."/>
            <person name="Martin F."/>
            <person name="Silar P."/>
            <person name="Natvig D.O."/>
            <person name="Lalanne C."/>
            <person name="Gautier V."/>
            <person name="Ament-Velasquez S.L."/>
            <person name="Kruys A."/>
            <person name="Hutchinson M.I."/>
            <person name="Powell A.J."/>
            <person name="Barry K."/>
            <person name="Miller A.N."/>
            <person name="Grigoriev I.V."/>
            <person name="Debuchy R."/>
            <person name="Gladieux P."/>
            <person name="Hiltunen Thoren M."/>
            <person name="Johannesson H."/>
        </authorList>
    </citation>
    <scope>NUCLEOTIDE SEQUENCE</scope>
    <source>
        <strain evidence="6">PSN324</strain>
    </source>
</reference>
<dbReference type="AlphaFoldDB" id="A0AAV9H7A4"/>
<dbReference type="GO" id="GO:0005737">
    <property type="term" value="C:cytoplasm"/>
    <property type="evidence" value="ECO:0007669"/>
    <property type="project" value="TreeGrafter"/>
</dbReference>
<dbReference type="PANTHER" id="PTHR12289">
    <property type="entry name" value="METAXIN RELATED"/>
    <property type="match status" value="1"/>
</dbReference>
<dbReference type="SFLD" id="SFLDG01180">
    <property type="entry name" value="SUF1"/>
    <property type="match status" value="1"/>
</dbReference>
<feature type="domain" description="Metaxin glutathione S-transferase" evidence="4">
    <location>
        <begin position="233"/>
        <end position="280"/>
    </location>
</feature>
<dbReference type="InterPro" id="IPR026928">
    <property type="entry name" value="FAX/IsoI-like"/>
</dbReference>
<dbReference type="EMBL" id="MU865195">
    <property type="protein sequence ID" value="KAK4456558.1"/>
    <property type="molecule type" value="Genomic_DNA"/>
</dbReference>
<comment type="caution">
    <text evidence="6">The sequence shown here is derived from an EMBL/GenBank/DDBJ whole genome shotgun (WGS) entry which is preliminary data.</text>
</comment>
<feature type="compositionally biased region" description="Low complexity" evidence="3">
    <location>
        <begin position="74"/>
        <end position="93"/>
    </location>
</feature>
<organism evidence="6 7">
    <name type="scientific">Cladorrhinum samala</name>
    <dbReference type="NCBI Taxonomy" id="585594"/>
    <lineage>
        <taxon>Eukaryota</taxon>
        <taxon>Fungi</taxon>
        <taxon>Dikarya</taxon>
        <taxon>Ascomycota</taxon>
        <taxon>Pezizomycotina</taxon>
        <taxon>Sordariomycetes</taxon>
        <taxon>Sordariomycetidae</taxon>
        <taxon>Sordariales</taxon>
        <taxon>Podosporaceae</taxon>
        <taxon>Cladorrhinum</taxon>
    </lineage>
</organism>